<evidence type="ECO:0000256" key="2">
    <source>
        <dbReference type="ARBA" id="ARBA00022475"/>
    </source>
</evidence>
<evidence type="ECO:0000256" key="5">
    <source>
        <dbReference type="ARBA" id="ARBA00022989"/>
    </source>
</evidence>
<feature type="transmembrane region" description="Helical" evidence="8">
    <location>
        <begin position="263"/>
        <end position="282"/>
    </location>
</feature>
<accession>A0A5B9E9J9</accession>
<keyword evidence="10" id="KW-1185">Reference proteome</keyword>
<comment type="subcellular location">
    <subcellularLocation>
        <location evidence="1">Cell membrane</location>
        <topology evidence="1">Multi-pass membrane protein</topology>
    </subcellularLocation>
</comment>
<evidence type="ECO:0000256" key="7">
    <source>
        <dbReference type="ARBA" id="ARBA00024033"/>
    </source>
</evidence>
<dbReference type="OrthoDB" id="8014443at2"/>
<evidence type="ECO:0000313" key="9">
    <source>
        <dbReference type="EMBL" id="QEE28449.1"/>
    </source>
</evidence>
<proteinExistence type="inferred from homology"/>
<dbReference type="Pfam" id="PF09594">
    <property type="entry name" value="GT87"/>
    <property type="match status" value="1"/>
</dbReference>
<keyword evidence="3" id="KW-0808">Transferase</keyword>
<dbReference type="Proteomes" id="UP000321820">
    <property type="component" value="Chromosome"/>
</dbReference>
<organism evidence="9 10">
    <name type="scientific">Terriglobus albidus</name>
    <dbReference type="NCBI Taxonomy" id="1592106"/>
    <lineage>
        <taxon>Bacteria</taxon>
        <taxon>Pseudomonadati</taxon>
        <taxon>Acidobacteriota</taxon>
        <taxon>Terriglobia</taxon>
        <taxon>Terriglobales</taxon>
        <taxon>Acidobacteriaceae</taxon>
        <taxon>Terriglobus</taxon>
    </lineage>
</organism>
<dbReference type="EMBL" id="CP042806">
    <property type="protein sequence ID" value="QEE28449.1"/>
    <property type="molecule type" value="Genomic_DNA"/>
</dbReference>
<feature type="transmembrane region" description="Helical" evidence="8">
    <location>
        <begin position="294"/>
        <end position="317"/>
    </location>
</feature>
<feature type="transmembrane region" description="Helical" evidence="8">
    <location>
        <begin position="141"/>
        <end position="163"/>
    </location>
</feature>
<feature type="transmembrane region" description="Helical" evidence="8">
    <location>
        <begin position="19"/>
        <end position="38"/>
    </location>
</feature>
<feature type="transmembrane region" description="Helical" evidence="8">
    <location>
        <begin position="107"/>
        <end position="129"/>
    </location>
</feature>
<dbReference type="KEGG" id="talb:FTW19_10825"/>
<feature type="transmembrane region" description="Helical" evidence="8">
    <location>
        <begin position="175"/>
        <end position="202"/>
    </location>
</feature>
<comment type="similarity">
    <text evidence="7">Belongs to the glycosyltransferase 87 family.</text>
</comment>
<keyword evidence="5 8" id="KW-1133">Transmembrane helix</keyword>
<evidence type="ECO:0000256" key="6">
    <source>
        <dbReference type="ARBA" id="ARBA00023136"/>
    </source>
</evidence>
<gene>
    <name evidence="9" type="ORF">FTW19_10825</name>
</gene>
<dbReference type="GO" id="GO:0005886">
    <property type="term" value="C:plasma membrane"/>
    <property type="evidence" value="ECO:0007669"/>
    <property type="project" value="UniProtKB-SubCell"/>
</dbReference>
<dbReference type="InterPro" id="IPR018584">
    <property type="entry name" value="GT87"/>
</dbReference>
<evidence type="ECO:0000256" key="3">
    <source>
        <dbReference type="ARBA" id="ARBA00022679"/>
    </source>
</evidence>
<feature type="transmembrane region" description="Helical" evidence="8">
    <location>
        <begin position="209"/>
        <end position="227"/>
    </location>
</feature>
<dbReference type="RefSeq" id="WP_147647639.1">
    <property type="nucleotide sequence ID" value="NZ_CP042806.1"/>
</dbReference>
<keyword evidence="2" id="KW-1003">Cell membrane</keyword>
<keyword evidence="4 8" id="KW-0812">Transmembrane</keyword>
<reference evidence="9 10" key="1">
    <citation type="submission" date="2019-08" db="EMBL/GenBank/DDBJ databases">
        <title>Complete genome sequence of Terriglobus albidus strain ORNL.</title>
        <authorList>
            <person name="Podar M."/>
        </authorList>
    </citation>
    <scope>NUCLEOTIDE SEQUENCE [LARGE SCALE GENOMIC DNA]</scope>
    <source>
        <strain evidence="9 10">ORNL</strain>
    </source>
</reference>
<keyword evidence="6 8" id="KW-0472">Membrane</keyword>
<dbReference type="GO" id="GO:0016758">
    <property type="term" value="F:hexosyltransferase activity"/>
    <property type="evidence" value="ECO:0007669"/>
    <property type="project" value="InterPro"/>
</dbReference>
<protein>
    <submittedName>
        <fullName evidence="9">DUF2029 domain-containing protein</fullName>
    </submittedName>
</protein>
<evidence type="ECO:0000256" key="8">
    <source>
        <dbReference type="SAM" id="Phobius"/>
    </source>
</evidence>
<evidence type="ECO:0000313" key="10">
    <source>
        <dbReference type="Proteomes" id="UP000321820"/>
    </source>
</evidence>
<evidence type="ECO:0000256" key="1">
    <source>
        <dbReference type="ARBA" id="ARBA00004651"/>
    </source>
</evidence>
<name>A0A5B9E9J9_9BACT</name>
<sequence>MASTLAEISQPPTALRSRLARFCAWIVLLGTVFIFALAPRGPGKYAVFGTYWESGRAAIHGLNPYAAYPETGRVDYSSYGGKAATPDVNLNPPVLLPYFQLLAHLTIPRFIVLQIIISALWFAAGTLLLGPGLQGRQAICLLASVPVIAAVSSGQIYGLLFLLSTLAWHFHKKGWVVWCAACMGLLVAIKPTFLLWPVILFFAGHRRTALLSVTASALVSTAPLLIYGPGVYRDWLAAIAHDPHWIDHKNIALMPFFTRLGHTATGITVAAVVAAALLGYAWKYRPDFDTASGIGIIAGILCAPLGWYAYVLILAPFFMARRWNWFDTLAASIFFVPLPLGESANGIAYLLPLLLILSRFLWGNTPDVGTLNFPKASTSCSTT</sequence>
<evidence type="ECO:0000256" key="4">
    <source>
        <dbReference type="ARBA" id="ARBA00022692"/>
    </source>
</evidence>
<dbReference type="AlphaFoldDB" id="A0A5B9E9J9"/>